<dbReference type="PANTHER" id="PTHR23264:SF35">
    <property type="entry name" value="CYTOSOLIC FE-S CLUSTER ASSEMBLY FACTOR NUBP1"/>
    <property type="match status" value="1"/>
</dbReference>
<dbReference type="InterPro" id="IPR000808">
    <property type="entry name" value="Mrp-like_CS"/>
</dbReference>
<dbReference type="GO" id="GO:0016226">
    <property type="term" value="P:iron-sulfur cluster assembly"/>
    <property type="evidence" value="ECO:0007669"/>
    <property type="project" value="UniProtKB-UniRule"/>
</dbReference>
<dbReference type="Proteomes" id="UP000095605">
    <property type="component" value="Unassembled WGS sequence"/>
</dbReference>
<dbReference type="GO" id="GO:0005524">
    <property type="term" value="F:ATP binding"/>
    <property type="evidence" value="ECO:0007669"/>
    <property type="project" value="UniProtKB-KW"/>
</dbReference>
<dbReference type="HAMAP" id="MF_02040">
    <property type="entry name" value="Mrp_NBP35"/>
    <property type="match status" value="1"/>
</dbReference>
<dbReference type="CDD" id="cd02037">
    <property type="entry name" value="Mrp_NBP35"/>
    <property type="match status" value="1"/>
</dbReference>
<feature type="binding site" evidence="8">
    <location>
        <position position="246"/>
    </location>
    <ligand>
        <name>[4Fe-4S] cluster</name>
        <dbReference type="ChEBI" id="CHEBI:49883"/>
        <label>2</label>
        <note>ligand shared with heterodimeric partner</note>
    </ligand>
</feature>
<comment type="subcellular location">
    <subcellularLocation>
        <location evidence="8">Cytoplasm</location>
    </subcellularLocation>
    <subcellularLocation>
        <location evidence="8">Nucleus</location>
    </subcellularLocation>
</comment>
<evidence type="ECO:0000256" key="2">
    <source>
        <dbReference type="ARBA" id="ARBA00022490"/>
    </source>
</evidence>
<feature type="binding site" evidence="8">
    <location>
        <position position="27"/>
    </location>
    <ligand>
        <name>[4Fe-4S] cluster</name>
        <dbReference type="ChEBI" id="CHEBI:49883"/>
        <label>1</label>
    </ligand>
</feature>
<dbReference type="SUPFAM" id="SSF52540">
    <property type="entry name" value="P-loop containing nucleoside triphosphate hydrolases"/>
    <property type="match status" value="1"/>
</dbReference>
<evidence type="ECO:0000256" key="4">
    <source>
        <dbReference type="ARBA" id="ARBA00022741"/>
    </source>
</evidence>
<dbReference type="Pfam" id="PF10609">
    <property type="entry name" value="ParA"/>
    <property type="match status" value="1"/>
</dbReference>
<evidence type="ECO:0000256" key="1">
    <source>
        <dbReference type="ARBA" id="ARBA00022485"/>
    </source>
</evidence>
<dbReference type="GO" id="GO:0046872">
    <property type="term" value="F:metal ion binding"/>
    <property type="evidence" value="ECO:0007669"/>
    <property type="project" value="UniProtKB-KW"/>
</dbReference>
<dbReference type="InterPro" id="IPR027417">
    <property type="entry name" value="P-loop_NTPase"/>
</dbReference>
<evidence type="ECO:0000313" key="10">
    <source>
        <dbReference type="EMBL" id="OEJ87703.1"/>
    </source>
</evidence>
<feature type="binding site" evidence="8">
    <location>
        <position position="30"/>
    </location>
    <ligand>
        <name>[4Fe-4S] cluster</name>
        <dbReference type="ChEBI" id="CHEBI:49883"/>
        <label>1</label>
    </ligand>
</feature>
<dbReference type="AlphaFoldDB" id="A0A1E5RMD1"/>
<keyword evidence="7 8" id="KW-0411">Iron-sulfur</keyword>
<evidence type="ECO:0000256" key="6">
    <source>
        <dbReference type="ARBA" id="ARBA00023004"/>
    </source>
</evidence>
<keyword evidence="2 8" id="KW-0963">Cytoplasm</keyword>
<dbReference type="PROSITE" id="PS01215">
    <property type="entry name" value="MRP"/>
    <property type="match status" value="1"/>
</dbReference>
<evidence type="ECO:0000313" key="11">
    <source>
        <dbReference type="Proteomes" id="UP000095605"/>
    </source>
</evidence>
<dbReference type="GO" id="GO:0140663">
    <property type="term" value="F:ATP-dependent FeS chaperone activity"/>
    <property type="evidence" value="ECO:0007669"/>
    <property type="project" value="InterPro"/>
</dbReference>
<keyword evidence="3 8" id="KW-0479">Metal-binding</keyword>
<organism evidence="10 11">
    <name type="scientific">Hanseniaspora opuntiae</name>
    <dbReference type="NCBI Taxonomy" id="211096"/>
    <lineage>
        <taxon>Eukaryota</taxon>
        <taxon>Fungi</taxon>
        <taxon>Dikarya</taxon>
        <taxon>Ascomycota</taxon>
        <taxon>Saccharomycotina</taxon>
        <taxon>Saccharomycetes</taxon>
        <taxon>Saccharomycodales</taxon>
        <taxon>Saccharomycodaceae</taxon>
        <taxon>Hanseniaspora</taxon>
    </lineage>
</organism>
<dbReference type="OrthoDB" id="1741334at2759"/>
<evidence type="ECO:0000256" key="9">
    <source>
        <dbReference type="SAM" id="MobiDB-lite"/>
    </source>
</evidence>
<keyword evidence="11" id="KW-1185">Reference proteome</keyword>
<feature type="binding site" evidence="8">
    <location>
        <begin position="68"/>
        <end position="75"/>
    </location>
    <ligand>
        <name>ATP</name>
        <dbReference type="ChEBI" id="CHEBI:30616"/>
    </ligand>
</feature>
<comment type="caution">
    <text evidence="10">The sequence shown here is derived from an EMBL/GenBank/DDBJ whole genome shotgun (WGS) entry which is preliminary data.</text>
</comment>
<keyword evidence="1 8" id="KW-0004">4Fe-4S</keyword>
<feature type="binding site" evidence="8">
    <location>
        <position position="13"/>
    </location>
    <ligand>
        <name>[4Fe-4S] cluster</name>
        <dbReference type="ChEBI" id="CHEBI:49883"/>
        <label>1</label>
    </ligand>
</feature>
<feature type="binding site" evidence="8">
    <location>
        <position position="36"/>
    </location>
    <ligand>
        <name>[4Fe-4S] cluster</name>
        <dbReference type="ChEBI" id="CHEBI:49883"/>
        <label>1</label>
    </ligand>
</feature>
<feature type="compositionally biased region" description="Basic and acidic residues" evidence="9">
    <location>
        <begin position="1"/>
        <end position="11"/>
    </location>
</feature>
<keyword evidence="4 8" id="KW-0547">Nucleotide-binding</keyword>
<keyword evidence="5 8" id="KW-0067">ATP-binding</keyword>
<dbReference type="GO" id="GO:0005634">
    <property type="term" value="C:nucleus"/>
    <property type="evidence" value="ECO:0007669"/>
    <property type="project" value="UniProtKB-SubCell"/>
</dbReference>
<feature type="binding site" evidence="8">
    <location>
        <position position="249"/>
    </location>
    <ligand>
        <name>[4Fe-4S] cluster</name>
        <dbReference type="ChEBI" id="CHEBI:49883"/>
        <label>2</label>
        <note>ligand shared with heterodimeric partner</note>
    </ligand>
</feature>
<name>A0A1E5RMD1_9ASCO</name>
<dbReference type="EMBL" id="LPNL01000004">
    <property type="protein sequence ID" value="OEJ87703.1"/>
    <property type="molecule type" value="Genomic_DNA"/>
</dbReference>
<evidence type="ECO:0000256" key="8">
    <source>
        <dbReference type="HAMAP-Rule" id="MF_03038"/>
    </source>
</evidence>
<sequence>MASTVIKDEPLHCPGPESEDAGQSSACDTCNYQQFCSSNQSKNVEDPDIQLIKDNLSNIKNKILVLSGKGGVGKSTFSTLLSFLLSSDPDMNIGLLDLDITGPSIPKMIGTMNDENNAQLHNSNNGLIPHYIQDNFASISIQYLLPSVDQPIIWKSSKKEQIIKKFLKDTQWSDLDFLIIDTPPGTSDEHIFINKLLNKTNSVTGAIIITTPQEVALNDVRKEINFCQKVNIKILGLVENMSGFVCNNCNKSTDIFKPTTGGGQALCEEFNIPYWGKLPIDPRLGICCDQGESFIDNFPDSDATKSLIKMGDLLLDQCDY</sequence>
<feature type="region of interest" description="Disordered" evidence="9">
    <location>
        <begin position="1"/>
        <end position="24"/>
    </location>
</feature>
<evidence type="ECO:0000256" key="7">
    <source>
        <dbReference type="ARBA" id="ARBA00023014"/>
    </source>
</evidence>
<reference evidence="11" key="1">
    <citation type="journal article" date="2016" name="Genome Announc.">
        <title>Genome sequences of three species of Hanseniaspora isolated from spontaneous wine fermentations.</title>
        <authorList>
            <person name="Sternes P.R."/>
            <person name="Lee D."/>
            <person name="Kutyna D.R."/>
            <person name="Borneman A.R."/>
        </authorList>
    </citation>
    <scope>NUCLEOTIDE SEQUENCE [LARGE SCALE GENOMIC DNA]</scope>
    <source>
        <strain evidence="11">AWRI3578</strain>
    </source>
</reference>
<keyword evidence="8" id="KW-0539">Nucleus</keyword>
<dbReference type="GO" id="GO:0051539">
    <property type="term" value="F:4 iron, 4 sulfur cluster binding"/>
    <property type="evidence" value="ECO:0007669"/>
    <property type="project" value="UniProtKB-UniRule"/>
</dbReference>
<dbReference type="PANTHER" id="PTHR23264">
    <property type="entry name" value="NUCLEOTIDE-BINDING PROTEIN NBP35 YEAST -RELATED"/>
    <property type="match status" value="1"/>
</dbReference>
<dbReference type="InterPro" id="IPR028601">
    <property type="entry name" value="NUBP1/Nbp35"/>
</dbReference>
<evidence type="ECO:0000256" key="5">
    <source>
        <dbReference type="ARBA" id="ARBA00022840"/>
    </source>
</evidence>
<dbReference type="InterPro" id="IPR019591">
    <property type="entry name" value="Mrp/NBP35_ATP-bd"/>
</dbReference>
<comment type="similarity">
    <text evidence="8">Belongs to the Mrp/NBP35 ATP-binding proteins family. NUBP1/NBP35 subfamily.</text>
</comment>
<dbReference type="HAMAP" id="MF_03038">
    <property type="entry name" value="NUBP1"/>
    <property type="match status" value="1"/>
</dbReference>
<evidence type="ECO:0000256" key="3">
    <source>
        <dbReference type="ARBA" id="ARBA00022723"/>
    </source>
</evidence>
<proteinExistence type="inferred from homology"/>
<dbReference type="GO" id="GO:0005829">
    <property type="term" value="C:cytosol"/>
    <property type="evidence" value="ECO:0007669"/>
    <property type="project" value="TreeGrafter"/>
</dbReference>
<keyword evidence="6 8" id="KW-0408">Iron</keyword>
<dbReference type="InterPro" id="IPR033756">
    <property type="entry name" value="YlxH/NBP35"/>
</dbReference>
<protein>
    <submittedName>
        <fullName evidence="10">Cytosolic Fe-S cluster assembly factor NBP35</fullName>
    </submittedName>
</protein>
<accession>A0A1E5RMD1</accession>
<gene>
    <name evidence="8" type="primary">NBP35</name>
    <name evidence="10" type="ORF">AWRI3578_g1869</name>
</gene>
<dbReference type="Gene3D" id="3.40.50.300">
    <property type="entry name" value="P-loop containing nucleotide triphosphate hydrolases"/>
    <property type="match status" value="1"/>
</dbReference>
<comment type="function">
    <text evidence="8">Component of the cytosolic iron-sulfur (Fe/S) protein assembly (CIA) machinery. Required for maturation of extramitochondrial Fe-S proteins. The NBP35-CFD1 heterotetramer forms a Fe-S scaffold complex, mediating the de novo assembly of an Fe-S cluster and its transfer to target apoproteins. Required for biogenesis and export of both ribosomal subunits, which may reflect a role in assembly of the Fe/S clusters in RLI1, a protein which performs rRNA processing and ribosome export.</text>
</comment>